<gene>
    <name evidence="1" type="ORF">DMENIID0002_13230</name>
</gene>
<reference evidence="1" key="1">
    <citation type="submission" date="2024-01" db="EMBL/GenBank/DDBJ databases">
        <title>Sequencing the genomes of a sandfly, Sergentomyia squamirostris, and its two endosymbionts.</title>
        <authorList>
            <person name="Itokawa K."/>
            <person name="Sanjoba C."/>
        </authorList>
    </citation>
    <scope>NUCLEOTIDE SEQUENCE</scope>
    <source>
        <strain evidence="1">RiSSQ</strain>
    </source>
</reference>
<protein>
    <submittedName>
        <fullName evidence="1">Uncharacterized protein</fullName>
    </submittedName>
</protein>
<proteinExistence type="predicted"/>
<accession>A0AAT9GA30</accession>
<organism evidence="1">
    <name type="scientific">Candidatus Tisiphia endosymbiont of Sergentomyia squamirostris</name>
    <dbReference type="NCBI Taxonomy" id="3113639"/>
    <lineage>
        <taxon>Bacteria</taxon>
        <taxon>Pseudomonadati</taxon>
        <taxon>Pseudomonadota</taxon>
        <taxon>Alphaproteobacteria</taxon>
        <taxon>Rickettsiales</taxon>
        <taxon>Rickettsiaceae</taxon>
        <taxon>Rickettsieae</taxon>
        <taxon>Candidatus Tisiphia</taxon>
    </lineage>
</organism>
<name>A0AAT9GA30_9RICK</name>
<evidence type="ECO:0000313" key="1">
    <source>
        <dbReference type="EMBL" id="BFD46677.1"/>
    </source>
</evidence>
<sequence length="73" mass="8569">MEEHNIYVSTHKKAKPKTGLSNIQKIAEEWQIDKFINLKLDGNQIVVEIDQDKKKELFALVAVMRLKHRLKLN</sequence>
<dbReference type="EMBL" id="AP029170">
    <property type="protein sequence ID" value="BFD46677.1"/>
    <property type="molecule type" value="Genomic_DNA"/>
</dbReference>
<dbReference type="AlphaFoldDB" id="A0AAT9GA30"/>